<comment type="caution">
    <text evidence="2">The sequence shown here is derived from an EMBL/GenBank/DDBJ whole genome shotgun (WGS) entry which is preliminary data.</text>
</comment>
<reference evidence="2 3" key="1">
    <citation type="journal article" date="2020" name="Phytopathology">
        <title>A high-quality genome resource of Botrytis fragariae, a new and rapidly spreading fungal pathogen causing strawberry gray mold in the U.S.A.</title>
        <authorList>
            <person name="Wu Y."/>
            <person name="Saski C.A."/>
            <person name="Schnabel G."/>
            <person name="Xiao S."/>
            <person name="Hu M."/>
        </authorList>
    </citation>
    <scope>NUCLEOTIDE SEQUENCE [LARGE SCALE GENOMIC DNA]</scope>
    <source>
        <strain evidence="2 3">BVB16</strain>
    </source>
</reference>
<organism evidence="2 3">
    <name type="scientific">Botrytis fragariae</name>
    <dbReference type="NCBI Taxonomy" id="1964551"/>
    <lineage>
        <taxon>Eukaryota</taxon>
        <taxon>Fungi</taxon>
        <taxon>Dikarya</taxon>
        <taxon>Ascomycota</taxon>
        <taxon>Pezizomycotina</taxon>
        <taxon>Leotiomycetes</taxon>
        <taxon>Helotiales</taxon>
        <taxon>Sclerotiniaceae</taxon>
        <taxon>Botrytis</taxon>
    </lineage>
</organism>
<evidence type="ECO:0000313" key="3">
    <source>
        <dbReference type="Proteomes" id="UP000531561"/>
    </source>
</evidence>
<dbReference type="EMBL" id="JABFCT010000017">
    <property type="protein sequence ID" value="KAF5869457.1"/>
    <property type="molecule type" value="Genomic_DNA"/>
</dbReference>
<accession>A0A8H6AL27</accession>
<dbReference type="OrthoDB" id="3561599at2759"/>
<proteinExistence type="predicted"/>
<feature type="compositionally biased region" description="Basic and acidic residues" evidence="1">
    <location>
        <begin position="160"/>
        <end position="170"/>
    </location>
</feature>
<name>A0A8H6AL27_9HELO</name>
<evidence type="ECO:0000256" key="1">
    <source>
        <dbReference type="SAM" id="MobiDB-lite"/>
    </source>
</evidence>
<feature type="compositionally biased region" description="Basic residues" evidence="1">
    <location>
        <begin position="500"/>
        <end position="509"/>
    </location>
</feature>
<feature type="compositionally biased region" description="Polar residues" evidence="1">
    <location>
        <begin position="171"/>
        <end position="183"/>
    </location>
</feature>
<feature type="compositionally biased region" description="Low complexity" evidence="1">
    <location>
        <begin position="258"/>
        <end position="268"/>
    </location>
</feature>
<feature type="compositionally biased region" description="Basic and acidic residues" evidence="1">
    <location>
        <begin position="223"/>
        <end position="257"/>
    </location>
</feature>
<sequence length="509" mass="56585">MSSSRDLVPLTVTISPSRSQYLYFPAEKDDKGRVVRRLIVFRESKVEYVNADQIEPGVDEREKCYIKVGTKSKDLVYESTKHEKYLSEKHHPKSKMNHVMNVWASKGWVFDVKGNPLPSSLPALSEQSSVKTGTPQNTQGKNNLFGNTLQTIAKEKTAELEASNKARDGKSVSSNPQASSKPKNANRKRKDKKVGPFLVSDSESDPDFSSGLERKPVNPKPAADSKPKKVGGENERAVHEKQPIRNEALNKTRDSKKISSPLSISSKPTDARTPRRGPPKVLDSESDSDSLFVSEKKPAHQKSAVDDKRRKAIRNPLARELFPSDEDDNSTSLEPRHKSKTAGGKTIEPTKPAKKTTTNTDLTGDKSNRREGRERSKFERVGATGESSGGTARARDDRSKSPERASRKPEVQRQRGDSSRTSSRTPAGVAVKKESTSTGKSRSSRTRTGNELASTAGLYYESKGAYTQGRKTWSTEEIDPNRPPTEKELRDMELEDARRTWKKKHGTEL</sequence>
<feature type="region of interest" description="Disordered" evidence="1">
    <location>
        <begin position="160"/>
        <end position="509"/>
    </location>
</feature>
<dbReference type="GeneID" id="59265286"/>
<feature type="compositionally biased region" description="Low complexity" evidence="1">
    <location>
        <begin position="436"/>
        <end position="449"/>
    </location>
</feature>
<feature type="compositionally biased region" description="Polar residues" evidence="1">
    <location>
        <begin position="125"/>
        <end position="145"/>
    </location>
</feature>
<dbReference type="Proteomes" id="UP000531561">
    <property type="component" value="Unassembled WGS sequence"/>
</dbReference>
<feature type="compositionally biased region" description="Basic and acidic residues" evidence="1">
    <location>
        <begin position="363"/>
        <end position="380"/>
    </location>
</feature>
<dbReference type="AlphaFoldDB" id="A0A8H6AL27"/>
<evidence type="ECO:0000313" key="2">
    <source>
        <dbReference type="EMBL" id="KAF5869457.1"/>
    </source>
</evidence>
<feature type="compositionally biased region" description="Low complexity" evidence="1">
    <location>
        <begin position="345"/>
        <end position="360"/>
    </location>
</feature>
<feature type="compositionally biased region" description="Basic and acidic residues" evidence="1">
    <location>
        <begin position="484"/>
        <end position="499"/>
    </location>
</feature>
<feature type="compositionally biased region" description="Basic and acidic residues" evidence="1">
    <location>
        <begin position="393"/>
        <end position="418"/>
    </location>
</feature>
<keyword evidence="3" id="KW-1185">Reference proteome</keyword>
<protein>
    <submittedName>
        <fullName evidence="2">Uncharacterized protein</fullName>
    </submittedName>
</protein>
<feature type="region of interest" description="Disordered" evidence="1">
    <location>
        <begin position="121"/>
        <end position="145"/>
    </location>
</feature>
<feature type="compositionally biased region" description="Basic and acidic residues" evidence="1">
    <location>
        <begin position="294"/>
        <end position="309"/>
    </location>
</feature>
<gene>
    <name evidence="2" type="ORF">Bfra_011265</name>
</gene>
<dbReference type="RefSeq" id="XP_037188406.1">
    <property type="nucleotide sequence ID" value="XM_037341594.1"/>
</dbReference>